<proteinExistence type="predicted"/>
<feature type="region of interest" description="Disordered" evidence="1">
    <location>
        <begin position="1"/>
        <end position="37"/>
    </location>
</feature>
<sequence length="533" mass="58345">MSGGRSRQAAVRQPAATPGLAEPAPSQTSAGARGDACDGMTREMVTNYFTDPWAYSAAQADVVHGRSPNPSEELWIQTSWQMTARWDLLPEGEEGVKLVRKCAITSVTEPLQSAHVVAARREKLASGKWMPKGQTEIKFLSNAKVIPKDAHVHSQANRLELATSVHSDLDARLLHLVPDRQPCVARLLCETKYQEERLAILEMAEAPMVGEKRQHVEVPPARPPFDAFYKTLEASGACYRVTGDFRRTDGALRRVDDAGLDTLAYRVEGIDENDARRQGIAFRRDVPASRPAFPPVITPLSTNLLIWAMVDRVEQGYPDDLCEETSELQSLLRCLIRFWRLTDDVDSSTLRKLVDRAHKLVEQDATFAAASKDLASVSFDSIASLIKLPDSAVRSQVLPTQTQRARIRATTEYDHDDLPELDFPREDLPSHSVVPLTTSALESIETSDACAGADSQVGIEGARSSATPSLLHDSSDSARPSTSIAPSLPPKHPAPLEWRGFPPGKAMHMSSWLEQGPYTDSQLDSVGATAAAT</sequence>
<dbReference type="Proteomes" id="UP000239560">
    <property type="component" value="Unassembled WGS sequence"/>
</dbReference>
<dbReference type="EMBL" id="LCTV02000014">
    <property type="protein sequence ID" value="PRQ70871.1"/>
    <property type="molecule type" value="Genomic_DNA"/>
</dbReference>
<evidence type="ECO:0000313" key="3">
    <source>
        <dbReference type="EMBL" id="PRQ70871.1"/>
    </source>
</evidence>
<dbReference type="AlphaFoldDB" id="A0A0K3CUC3"/>
<dbReference type="OrthoDB" id="2520181at2759"/>
<reference evidence="2 4" key="1">
    <citation type="submission" date="2015-07" db="EMBL/GenBank/DDBJ databases">
        <authorList>
            <person name="Cajimat M.N.B."/>
            <person name="Milazzo M.L."/>
            <person name="Fulhorst C.F."/>
        </authorList>
    </citation>
    <scope>NUCLEOTIDE SEQUENCE [LARGE SCALE GENOMIC DNA]</scope>
    <source>
        <strain evidence="2">Single colony</strain>
    </source>
</reference>
<name>A0A0K3CUC3_RHOTO</name>
<evidence type="ECO:0000313" key="2">
    <source>
        <dbReference type="EMBL" id="CTR10836.1"/>
    </source>
</evidence>
<evidence type="ECO:0000313" key="4">
    <source>
        <dbReference type="Proteomes" id="UP000199069"/>
    </source>
</evidence>
<organism evidence="2 4">
    <name type="scientific">Rhodotorula toruloides</name>
    <name type="common">Yeast</name>
    <name type="synonym">Rhodosporidium toruloides</name>
    <dbReference type="NCBI Taxonomy" id="5286"/>
    <lineage>
        <taxon>Eukaryota</taxon>
        <taxon>Fungi</taxon>
        <taxon>Dikarya</taxon>
        <taxon>Basidiomycota</taxon>
        <taxon>Pucciniomycotina</taxon>
        <taxon>Microbotryomycetes</taxon>
        <taxon>Sporidiobolales</taxon>
        <taxon>Sporidiobolaceae</taxon>
        <taxon>Rhodotorula</taxon>
    </lineage>
</organism>
<accession>A0A0K3CUC3</accession>
<reference evidence="3 5" key="2">
    <citation type="journal article" date="2018" name="Elife">
        <title>Functional genomics of lipid metabolism in the oleaginous yeast Rhodosporidium toruloides.</title>
        <authorList>
            <person name="Coradetti S.T."/>
            <person name="Pinel D."/>
            <person name="Geiselman G."/>
            <person name="Ito M."/>
            <person name="Mondo S."/>
            <person name="Reilly M.C."/>
            <person name="Cheng Y.F."/>
            <person name="Bauer S."/>
            <person name="Grigoriev I."/>
            <person name="Gladden J.M."/>
            <person name="Simmons B.A."/>
            <person name="Brem R."/>
            <person name="Arkin A.P."/>
            <person name="Skerker J.M."/>
        </authorList>
    </citation>
    <scope>NUCLEOTIDE SEQUENCE [LARGE SCALE GENOMIC DNA]</scope>
    <source>
        <strain evidence="3 5">NBRC 0880</strain>
    </source>
</reference>
<feature type="region of interest" description="Disordered" evidence="1">
    <location>
        <begin position="462"/>
        <end position="502"/>
    </location>
</feature>
<keyword evidence="4" id="KW-1185">Reference proteome</keyword>
<protein>
    <submittedName>
        <fullName evidence="2 3">Proteophosphoglycan ppg4</fullName>
    </submittedName>
</protein>
<dbReference type="Proteomes" id="UP000199069">
    <property type="component" value="Unassembled WGS sequence"/>
</dbReference>
<evidence type="ECO:0000256" key="1">
    <source>
        <dbReference type="SAM" id="MobiDB-lite"/>
    </source>
</evidence>
<dbReference type="EMBL" id="CWKI01000014">
    <property type="protein sequence ID" value="CTR10836.1"/>
    <property type="molecule type" value="Genomic_DNA"/>
</dbReference>
<evidence type="ECO:0000313" key="5">
    <source>
        <dbReference type="Proteomes" id="UP000239560"/>
    </source>
</evidence>
<gene>
    <name evidence="2" type="primary">FGENESH: predicted gene_14.247</name>
    <name evidence="3" type="ORF">AAT19DRAFT_11028</name>
    <name evidence="2" type="ORF">BN2166_0066970</name>
</gene>